<evidence type="ECO:0000313" key="2">
    <source>
        <dbReference type="EMBL" id="KAF0035301.1"/>
    </source>
</evidence>
<dbReference type="EMBL" id="CP026248">
    <property type="protein sequence ID" value="AWP03346.1"/>
    <property type="molecule type" value="Genomic_DNA"/>
</dbReference>
<dbReference type="Proteomes" id="UP000246464">
    <property type="component" value="Chromosome 6"/>
</dbReference>
<evidence type="ECO:0000313" key="3">
    <source>
        <dbReference type="Proteomes" id="UP000246464"/>
    </source>
</evidence>
<reference evidence="2 4" key="2">
    <citation type="submission" date="2019-06" db="EMBL/GenBank/DDBJ databases">
        <title>Draft genomes of female and male turbot (Scophthalmus maximus).</title>
        <authorList>
            <person name="Xu H."/>
            <person name="Xu X.-W."/>
            <person name="Shao C."/>
            <person name="Chen S."/>
        </authorList>
    </citation>
    <scope>NUCLEOTIDE SEQUENCE [LARGE SCALE GENOMIC DNA]</scope>
    <source>
        <strain evidence="2">Ysfricsl-2016a</strain>
        <tissue evidence="2">Blood</tissue>
    </source>
</reference>
<name>A0A2U9BHZ8_SCOMX</name>
<accession>A0A2U9BHZ8</accession>
<dbReference type="EMBL" id="VEVO01000011">
    <property type="protein sequence ID" value="KAF0035301.1"/>
    <property type="molecule type" value="Genomic_DNA"/>
</dbReference>
<dbReference type="Proteomes" id="UP000438429">
    <property type="component" value="Unassembled WGS sequence"/>
</dbReference>
<organism evidence="1 3">
    <name type="scientific">Scophthalmus maximus</name>
    <name type="common">Turbot</name>
    <name type="synonym">Psetta maxima</name>
    <dbReference type="NCBI Taxonomy" id="52904"/>
    <lineage>
        <taxon>Eukaryota</taxon>
        <taxon>Metazoa</taxon>
        <taxon>Chordata</taxon>
        <taxon>Craniata</taxon>
        <taxon>Vertebrata</taxon>
        <taxon>Euteleostomi</taxon>
        <taxon>Actinopterygii</taxon>
        <taxon>Neopterygii</taxon>
        <taxon>Teleostei</taxon>
        <taxon>Neoteleostei</taxon>
        <taxon>Acanthomorphata</taxon>
        <taxon>Carangaria</taxon>
        <taxon>Pleuronectiformes</taxon>
        <taxon>Pleuronectoidei</taxon>
        <taxon>Scophthalmidae</taxon>
        <taxon>Scophthalmus</taxon>
    </lineage>
</organism>
<dbReference type="AlphaFoldDB" id="A0A2U9BHZ8"/>
<gene>
    <name evidence="2" type="ORF">F2P81_013059</name>
    <name evidence="1" type="ORF">SMAX5B_014166</name>
</gene>
<reference evidence="1 3" key="1">
    <citation type="submission" date="2017-12" db="EMBL/GenBank/DDBJ databases">
        <title>Integrating genomic resources of turbot (Scophthalmus maximus) in depth evaluation of genetic and physical mapping variation across individuals.</title>
        <authorList>
            <person name="Martinez P."/>
        </authorList>
    </citation>
    <scope>NUCLEOTIDE SEQUENCE [LARGE SCALE GENOMIC DNA]</scope>
</reference>
<keyword evidence="3" id="KW-1185">Reference proteome</keyword>
<evidence type="ECO:0000313" key="4">
    <source>
        <dbReference type="Proteomes" id="UP000438429"/>
    </source>
</evidence>
<protein>
    <submittedName>
        <fullName evidence="1">Uncharacterized protein</fullName>
    </submittedName>
</protein>
<sequence>MAAETRSLTVSHTNAFAAHVVYRRESPCEALCGEALSWTLRTNDILPLCSPRITRFSKFEQVGSQY</sequence>
<proteinExistence type="predicted"/>
<evidence type="ECO:0000313" key="1">
    <source>
        <dbReference type="EMBL" id="AWP03346.1"/>
    </source>
</evidence>